<evidence type="ECO:0000313" key="2">
    <source>
        <dbReference type="EMBL" id="GAA0881296.1"/>
    </source>
</evidence>
<name>A0ABN1N5R1_9BACT</name>
<keyword evidence="3" id="KW-1185">Reference proteome</keyword>
<evidence type="ECO:0008006" key="4">
    <source>
        <dbReference type="Google" id="ProtNLM"/>
    </source>
</evidence>
<dbReference type="PROSITE" id="PS51257">
    <property type="entry name" value="PROKAR_LIPOPROTEIN"/>
    <property type="match status" value="1"/>
</dbReference>
<proteinExistence type="predicted"/>
<feature type="chain" id="PRO_5045900911" description="PepSY domain-containing protein" evidence="1">
    <location>
        <begin position="22"/>
        <end position="96"/>
    </location>
</feature>
<evidence type="ECO:0000256" key="1">
    <source>
        <dbReference type="SAM" id="SignalP"/>
    </source>
</evidence>
<dbReference type="Proteomes" id="UP001500469">
    <property type="component" value="Unassembled WGS sequence"/>
</dbReference>
<evidence type="ECO:0000313" key="3">
    <source>
        <dbReference type="Proteomes" id="UP001500469"/>
    </source>
</evidence>
<comment type="caution">
    <text evidence="2">The sequence shown here is derived from an EMBL/GenBank/DDBJ whole genome shotgun (WGS) entry which is preliminary data.</text>
</comment>
<dbReference type="RefSeq" id="WP_343855125.1">
    <property type="nucleotide sequence ID" value="NZ_BAAAFI010000049.1"/>
</dbReference>
<dbReference type="EMBL" id="BAAAFI010000049">
    <property type="protein sequence ID" value="GAA0881296.1"/>
    <property type="molecule type" value="Genomic_DNA"/>
</dbReference>
<protein>
    <recommendedName>
        <fullName evidence="4">PepSY domain-containing protein</fullName>
    </recommendedName>
</protein>
<dbReference type="PROSITE" id="PS00387">
    <property type="entry name" value="PPASE"/>
    <property type="match status" value="1"/>
</dbReference>
<feature type="signal peptide" evidence="1">
    <location>
        <begin position="1"/>
        <end position="21"/>
    </location>
</feature>
<keyword evidence="1" id="KW-0732">Signal</keyword>
<reference evidence="2 3" key="1">
    <citation type="journal article" date="2019" name="Int. J. Syst. Evol. Microbiol.">
        <title>The Global Catalogue of Microorganisms (GCM) 10K type strain sequencing project: providing services to taxonomists for standard genome sequencing and annotation.</title>
        <authorList>
            <consortium name="The Broad Institute Genomics Platform"/>
            <consortium name="The Broad Institute Genome Sequencing Center for Infectious Disease"/>
            <person name="Wu L."/>
            <person name="Ma J."/>
        </authorList>
    </citation>
    <scope>NUCLEOTIDE SEQUENCE [LARGE SCALE GENOMIC DNA]</scope>
    <source>
        <strain evidence="2 3">JCM 16112</strain>
    </source>
</reference>
<sequence>MQKIYSLLLLLVFVSFSFACKDEDGDPLDVFREIAFNSLTVSEKATVNNDWKQAEVGAWVDGYYLVVFESTDAGLADIRVVVDPTNGTVVEILPRI</sequence>
<organism evidence="2 3">
    <name type="scientific">Algoriphagus jejuensis</name>
    <dbReference type="NCBI Taxonomy" id="419934"/>
    <lineage>
        <taxon>Bacteria</taxon>
        <taxon>Pseudomonadati</taxon>
        <taxon>Bacteroidota</taxon>
        <taxon>Cytophagia</taxon>
        <taxon>Cytophagales</taxon>
        <taxon>Cyclobacteriaceae</taxon>
        <taxon>Algoriphagus</taxon>
    </lineage>
</organism>
<accession>A0ABN1N5R1</accession>
<gene>
    <name evidence="2" type="ORF">GCM10009119_42660</name>
</gene>